<name>A0ACA9PD81_9GLOM</name>
<evidence type="ECO:0000313" key="2">
    <source>
        <dbReference type="Proteomes" id="UP000789366"/>
    </source>
</evidence>
<dbReference type="EMBL" id="CAJVPW010022401">
    <property type="protein sequence ID" value="CAG8697371.1"/>
    <property type="molecule type" value="Genomic_DNA"/>
</dbReference>
<comment type="caution">
    <text evidence="1">The sequence shown here is derived from an EMBL/GenBank/DDBJ whole genome shotgun (WGS) entry which is preliminary data.</text>
</comment>
<accession>A0ACA9PD81</accession>
<proteinExistence type="predicted"/>
<protein>
    <submittedName>
        <fullName evidence="1">9294_t:CDS:1</fullName>
    </submittedName>
</protein>
<dbReference type="Proteomes" id="UP000789366">
    <property type="component" value="Unassembled WGS sequence"/>
</dbReference>
<keyword evidence="2" id="KW-1185">Reference proteome</keyword>
<sequence length="199" mass="23001">YIPRHKKLPRPVARKECGIKPDGDLPTEINTGSERRNKYIKLIYDALRRTITEPNPNMIGARQRILDIAMRIENKIFQNSDQMINDDYYKRNCYSKLWNLKDKSNPNFVKKVASGMISPEDVANMTSEEMASPEVKRKNAAVRHQWFQQTKKPQIDLKPMKLDSDGSLCGAFSGSGPTIWVQREPTNIFTNNETDSEYY</sequence>
<feature type="non-terminal residue" evidence="1">
    <location>
        <position position="1"/>
    </location>
</feature>
<reference evidence="1" key="1">
    <citation type="submission" date="2021-06" db="EMBL/GenBank/DDBJ databases">
        <authorList>
            <person name="Kallberg Y."/>
            <person name="Tangrot J."/>
            <person name="Rosling A."/>
        </authorList>
    </citation>
    <scope>NUCLEOTIDE SEQUENCE</scope>
    <source>
        <strain evidence="1">28 12/20/2015</strain>
    </source>
</reference>
<feature type="non-terminal residue" evidence="1">
    <location>
        <position position="199"/>
    </location>
</feature>
<gene>
    <name evidence="1" type="ORF">SPELUC_LOCUS11095</name>
</gene>
<evidence type="ECO:0000313" key="1">
    <source>
        <dbReference type="EMBL" id="CAG8697371.1"/>
    </source>
</evidence>
<organism evidence="1 2">
    <name type="scientific">Cetraspora pellucida</name>
    <dbReference type="NCBI Taxonomy" id="1433469"/>
    <lineage>
        <taxon>Eukaryota</taxon>
        <taxon>Fungi</taxon>
        <taxon>Fungi incertae sedis</taxon>
        <taxon>Mucoromycota</taxon>
        <taxon>Glomeromycotina</taxon>
        <taxon>Glomeromycetes</taxon>
        <taxon>Diversisporales</taxon>
        <taxon>Gigasporaceae</taxon>
        <taxon>Cetraspora</taxon>
    </lineage>
</organism>